<dbReference type="Gene3D" id="3.40.50.150">
    <property type="entry name" value="Vaccinia Virus protein VP39"/>
    <property type="match status" value="1"/>
</dbReference>
<dbReference type="EMBL" id="JAAGOH010000004">
    <property type="protein sequence ID" value="NDY90620.1"/>
    <property type="molecule type" value="Genomic_DNA"/>
</dbReference>
<protein>
    <submittedName>
        <fullName evidence="3">Class I SAM-dependent methyltransferase</fullName>
    </submittedName>
</protein>
<organism evidence="3 4">
    <name type="scientific">Ideonella livida</name>
    <dbReference type="NCBI Taxonomy" id="2707176"/>
    <lineage>
        <taxon>Bacteria</taxon>
        <taxon>Pseudomonadati</taxon>
        <taxon>Pseudomonadota</taxon>
        <taxon>Betaproteobacteria</taxon>
        <taxon>Burkholderiales</taxon>
        <taxon>Sphaerotilaceae</taxon>
        <taxon>Ideonella</taxon>
    </lineage>
</organism>
<dbReference type="Pfam" id="PF08241">
    <property type="entry name" value="Methyltransf_11"/>
    <property type="match status" value="1"/>
</dbReference>
<feature type="domain" description="Methyltransferase type 11" evidence="2">
    <location>
        <begin position="94"/>
        <end position="136"/>
    </location>
</feature>
<dbReference type="Proteomes" id="UP000484255">
    <property type="component" value="Unassembled WGS sequence"/>
</dbReference>
<dbReference type="GO" id="GO:0008757">
    <property type="term" value="F:S-adenosylmethionine-dependent methyltransferase activity"/>
    <property type="evidence" value="ECO:0007669"/>
    <property type="project" value="InterPro"/>
</dbReference>
<reference evidence="3 4" key="1">
    <citation type="submission" date="2020-02" db="EMBL/GenBank/DDBJ databases">
        <title>Ideonella bacterium strain TBM-1.</title>
        <authorList>
            <person name="Chen W.-M."/>
        </authorList>
    </citation>
    <scope>NUCLEOTIDE SEQUENCE [LARGE SCALE GENOMIC DNA]</scope>
    <source>
        <strain evidence="3 4">TBM-1</strain>
    </source>
</reference>
<keyword evidence="3" id="KW-0489">Methyltransferase</keyword>
<gene>
    <name evidence="3" type="ORF">G3A44_05330</name>
</gene>
<dbReference type="InterPro" id="IPR013216">
    <property type="entry name" value="Methyltransf_11"/>
</dbReference>
<evidence type="ECO:0000256" key="1">
    <source>
        <dbReference type="SAM" id="MobiDB-lite"/>
    </source>
</evidence>
<evidence type="ECO:0000313" key="4">
    <source>
        <dbReference type="Proteomes" id="UP000484255"/>
    </source>
</evidence>
<evidence type="ECO:0000313" key="3">
    <source>
        <dbReference type="EMBL" id="NDY90620.1"/>
    </source>
</evidence>
<proteinExistence type="predicted"/>
<dbReference type="SUPFAM" id="SSF53335">
    <property type="entry name" value="S-adenosyl-L-methionine-dependent methyltransferases"/>
    <property type="match status" value="1"/>
</dbReference>
<evidence type="ECO:0000259" key="2">
    <source>
        <dbReference type="Pfam" id="PF08241"/>
    </source>
</evidence>
<name>A0A7C9THN4_9BURK</name>
<accession>A0A7C9THN4</accession>
<dbReference type="AlphaFoldDB" id="A0A7C9THN4"/>
<dbReference type="GO" id="GO:0032259">
    <property type="term" value="P:methylation"/>
    <property type="evidence" value="ECO:0007669"/>
    <property type="project" value="UniProtKB-KW"/>
</dbReference>
<feature type="region of interest" description="Disordered" evidence="1">
    <location>
        <begin position="264"/>
        <end position="286"/>
    </location>
</feature>
<keyword evidence="3" id="KW-0808">Transferase</keyword>
<comment type="caution">
    <text evidence="3">The sequence shown here is derived from an EMBL/GenBank/DDBJ whole genome shotgun (WGS) entry which is preliminary data.</text>
</comment>
<keyword evidence="4" id="KW-1185">Reference proteome</keyword>
<dbReference type="RefSeq" id="WP_163456473.1">
    <property type="nucleotide sequence ID" value="NZ_JAAGOH010000004.1"/>
</dbReference>
<dbReference type="InterPro" id="IPR029063">
    <property type="entry name" value="SAM-dependent_MTases_sf"/>
</dbReference>
<sequence length="286" mass="31631">MRDSDQIIGSTAWLDSPAGQHLLAWEQAVLDDLVANLFGYHALQVGLPTLDALRSNRMPHRWCGVSNTGQQAWPGTAILGGAGAPVACRLLPECLPFPERSIDLCVLPHTLELCEDPHAALAEAVRVLRPEGHLVVVGFNPVSLWGLERWPHRHARAVVAGDELAGEGGWLPRRWLLPNRVRDWLRLLNLEMMQTRQGGYRPAFARQAWLDRCAWMDRAGSRWWPLLGGVVVLHAVKRVRGMRLVGRIRPSKLRAAAPAPALVRPAASSRHVPGSPDTVVPHSLHE</sequence>